<protein>
    <submittedName>
        <fullName evidence="3">Quinone oxidoreductase</fullName>
    </submittedName>
</protein>
<dbReference type="InterPro" id="IPR020843">
    <property type="entry name" value="ER"/>
</dbReference>
<keyword evidence="1" id="KW-0521">NADP</keyword>
<dbReference type="CDD" id="cd08272">
    <property type="entry name" value="MDR6"/>
    <property type="match status" value="1"/>
</dbReference>
<evidence type="ECO:0000259" key="2">
    <source>
        <dbReference type="SMART" id="SM00829"/>
    </source>
</evidence>
<dbReference type="InterPro" id="IPR011032">
    <property type="entry name" value="GroES-like_sf"/>
</dbReference>
<dbReference type="PANTHER" id="PTHR44154:SF1">
    <property type="entry name" value="QUINONE OXIDOREDUCTASE"/>
    <property type="match status" value="1"/>
</dbReference>
<gene>
    <name evidence="3" type="ORF">EM808_09390</name>
</gene>
<keyword evidence="4" id="KW-1185">Reference proteome</keyword>
<feature type="domain" description="Enoyl reductase (ER)" evidence="2">
    <location>
        <begin position="10"/>
        <end position="327"/>
    </location>
</feature>
<dbReference type="AlphaFoldDB" id="A0A3S2X9M6"/>
<evidence type="ECO:0000256" key="1">
    <source>
        <dbReference type="ARBA" id="ARBA00022857"/>
    </source>
</evidence>
<reference evidence="3 4" key="1">
    <citation type="submission" date="2019-01" db="EMBL/GenBank/DDBJ databases">
        <title>Bacillus sp. M5HDSG1-1, whole genome shotgun sequence.</title>
        <authorList>
            <person name="Tuo L."/>
        </authorList>
    </citation>
    <scope>NUCLEOTIDE SEQUENCE [LARGE SCALE GENOMIC DNA]</scope>
    <source>
        <strain evidence="3 4">M5HDSG1-1</strain>
    </source>
</reference>
<accession>A0A3S2X9M6</accession>
<sequence>MKAMIVDSYGNSSVFREVEMEKPSIKPGYVIIKVLASSVNPIDTKIRAGAVPAASPELPAVLHGDVAGIVEEVGEGVESFKVGDEVFGCAGGFKGTGGALAEFMLADVRLLARKPKNITMQQAACLPLVSITAWDALFVKGNLAANQNILIHGGTGGVGHIAIQLAKWKGANVYTTVSTEEKANIAKSLGADTVIDYKTETVEEYVEKYTGGNGFQTVFDTVGGKNLDTSFQAAATHGTVLAIAARSTHDLSPMHAKGLSLHVTFMLLKILDETKRVEHGVILQKIAEIVEAGKLKPLVDEKDFSFEEAGRSHEYLETGKAIGKISLINKWQ</sequence>
<dbReference type="InterPro" id="IPR036291">
    <property type="entry name" value="NAD(P)-bd_dom_sf"/>
</dbReference>
<dbReference type="Pfam" id="PF00107">
    <property type="entry name" value="ADH_zinc_N"/>
    <property type="match status" value="1"/>
</dbReference>
<name>A0A3S2X9M6_9BACI</name>
<proteinExistence type="predicted"/>
<dbReference type="Gene3D" id="3.90.180.10">
    <property type="entry name" value="Medium-chain alcohol dehydrogenases, catalytic domain"/>
    <property type="match status" value="1"/>
</dbReference>
<evidence type="ECO:0000313" key="4">
    <source>
        <dbReference type="Proteomes" id="UP000288024"/>
    </source>
</evidence>
<dbReference type="RefSeq" id="WP_127738340.1">
    <property type="nucleotide sequence ID" value="NZ_RZTZ01000003.1"/>
</dbReference>
<dbReference type="Gene3D" id="3.40.50.720">
    <property type="entry name" value="NAD(P)-binding Rossmann-like Domain"/>
    <property type="match status" value="1"/>
</dbReference>
<evidence type="ECO:0000313" key="3">
    <source>
        <dbReference type="EMBL" id="RVT63865.1"/>
    </source>
</evidence>
<dbReference type="EMBL" id="RZTZ01000003">
    <property type="protein sequence ID" value="RVT63865.1"/>
    <property type="molecule type" value="Genomic_DNA"/>
</dbReference>
<dbReference type="SMART" id="SM00829">
    <property type="entry name" value="PKS_ER"/>
    <property type="match status" value="1"/>
</dbReference>
<dbReference type="PANTHER" id="PTHR44154">
    <property type="entry name" value="QUINONE OXIDOREDUCTASE"/>
    <property type="match status" value="1"/>
</dbReference>
<dbReference type="Proteomes" id="UP000288024">
    <property type="component" value="Unassembled WGS sequence"/>
</dbReference>
<dbReference type="InterPro" id="IPR013154">
    <property type="entry name" value="ADH-like_N"/>
</dbReference>
<dbReference type="SUPFAM" id="SSF51735">
    <property type="entry name" value="NAD(P)-binding Rossmann-fold domains"/>
    <property type="match status" value="1"/>
</dbReference>
<organism evidence="3 4">
    <name type="scientific">Niallia taxi</name>
    <dbReference type="NCBI Taxonomy" id="2499688"/>
    <lineage>
        <taxon>Bacteria</taxon>
        <taxon>Bacillati</taxon>
        <taxon>Bacillota</taxon>
        <taxon>Bacilli</taxon>
        <taxon>Bacillales</taxon>
        <taxon>Bacillaceae</taxon>
        <taxon>Niallia</taxon>
    </lineage>
</organism>
<dbReference type="InterPro" id="IPR051603">
    <property type="entry name" value="Zinc-ADH_QOR/CCCR"/>
</dbReference>
<dbReference type="GO" id="GO:0016491">
    <property type="term" value="F:oxidoreductase activity"/>
    <property type="evidence" value="ECO:0007669"/>
    <property type="project" value="InterPro"/>
</dbReference>
<dbReference type="Pfam" id="PF08240">
    <property type="entry name" value="ADH_N"/>
    <property type="match status" value="1"/>
</dbReference>
<dbReference type="SUPFAM" id="SSF50129">
    <property type="entry name" value="GroES-like"/>
    <property type="match status" value="1"/>
</dbReference>
<comment type="caution">
    <text evidence="3">The sequence shown here is derived from an EMBL/GenBank/DDBJ whole genome shotgun (WGS) entry which is preliminary data.</text>
</comment>
<dbReference type="InterPro" id="IPR013149">
    <property type="entry name" value="ADH-like_C"/>
</dbReference>